<keyword evidence="2" id="KW-1185">Reference proteome</keyword>
<reference evidence="2" key="1">
    <citation type="submission" date="2016-10" db="EMBL/GenBank/DDBJ databases">
        <authorList>
            <person name="Varghese N."/>
            <person name="Submissions S."/>
        </authorList>
    </citation>
    <scope>NUCLEOTIDE SEQUENCE [LARGE SCALE GENOMIC DNA]</scope>
    <source>
        <strain evidence="2">XJ109</strain>
    </source>
</reference>
<name>A0A1I4W8K5_9FLAO</name>
<accession>A0A1I4W8K5</accession>
<gene>
    <name evidence="1" type="ORF">SAMN05421738_106190</name>
</gene>
<protein>
    <submittedName>
        <fullName evidence="1">Uncharacterized protein</fullName>
    </submittedName>
</protein>
<organism evidence="1 2">
    <name type="scientific">Algoriella xinjiangensis</name>
    <dbReference type="NCBI Taxonomy" id="684065"/>
    <lineage>
        <taxon>Bacteria</taxon>
        <taxon>Pseudomonadati</taxon>
        <taxon>Bacteroidota</taxon>
        <taxon>Flavobacteriia</taxon>
        <taxon>Flavobacteriales</taxon>
        <taxon>Weeksellaceae</taxon>
        <taxon>Algoriella</taxon>
    </lineage>
</organism>
<dbReference type="AlphaFoldDB" id="A0A1I4W8K5"/>
<evidence type="ECO:0000313" key="2">
    <source>
        <dbReference type="Proteomes" id="UP000199149"/>
    </source>
</evidence>
<sequence length="82" mass="9826">MSLIRIKRKCKECKEDFIAKTISSVYCSRKCYLRNYKMIKKNEIKIIQKIKIVPLLKKFLLEVMLTIKEATLLYPIFETTYS</sequence>
<dbReference type="Proteomes" id="UP000199149">
    <property type="component" value="Unassembled WGS sequence"/>
</dbReference>
<evidence type="ECO:0000313" key="1">
    <source>
        <dbReference type="EMBL" id="SFN09785.1"/>
    </source>
</evidence>
<proteinExistence type="predicted"/>
<dbReference type="EMBL" id="FOUZ01000006">
    <property type="protein sequence ID" value="SFN09785.1"/>
    <property type="molecule type" value="Genomic_DNA"/>
</dbReference>